<organism evidence="1 2">
    <name type="scientific">Halocaridina rubra</name>
    <name type="common">Hawaiian red shrimp</name>
    <dbReference type="NCBI Taxonomy" id="373956"/>
    <lineage>
        <taxon>Eukaryota</taxon>
        <taxon>Metazoa</taxon>
        <taxon>Ecdysozoa</taxon>
        <taxon>Arthropoda</taxon>
        <taxon>Crustacea</taxon>
        <taxon>Multicrustacea</taxon>
        <taxon>Malacostraca</taxon>
        <taxon>Eumalacostraca</taxon>
        <taxon>Eucarida</taxon>
        <taxon>Decapoda</taxon>
        <taxon>Pleocyemata</taxon>
        <taxon>Caridea</taxon>
        <taxon>Atyoidea</taxon>
        <taxon>Atyidae</taxon>
        <taxon>Halocaridina</taxon>
    </lineage>
</organism>
<comment type="caution">
    <text evidence="1">The sequence shown here is derived from an EMBL/GenBank/DDBJ whole genome shotgun (WGS) entry which is preliminary data.</text>
</comment>
<protein>
    <submittedName>
        <fullName evidence="1">Uncharacterized protein</fullName>
    </submittedName>
</protein>
<evidence type="ECO:0000313" key="2">
    <source>
        <dbReference type="Proteomes" id="UP001381693"/>
    </source>
</evidence>
<name>A0AAN9AFQ3_HALRR</name>
<sequence>MRGNFVEAIPNLFTPLLQLTITTYKRTRRQYSCPTSQEKERRKSRILFVTLSSAA</sequence>
<accession>A0AAN9AFQ3</accession>
<proteinExistence type="predicted"/>
<dbReference type="Proteomes" id="UP001381693">
    <property type="component" value="Unassembled WGS sequence"/>
</dbReference>
<gene>
    <name evidence="1" type="ORF">SK128_017779</name>
</gene>
<reference evidence="1 2" key="1">
    <citation type="submission" date="2023-11" db="EMBL/GenBank/DDBJ databases">
        <title>Halocaridina rubra genome assembly.</title>
        <authorList>
            <person name="Smith C."/>
        </authorList>
    </citation>
    <scope>NUCLEOTIDE SEQUENCE [LARGE SCALE GENOMIC DNA]</scope>
    <source>
        <strain evidence="1">EP-1</strain>
        <tissue evidence="1">Whole</tissue>
    </source>
</reference>
<evidence type="ECO:0000313" key="1">
    <source>
        <dbReference type="EMBL" id="KAK7086080.1"/>
    </source>
</evidence>
<dbReference type="EMBL" id="JAXCGZ010000382">
    <property type="protein sequence ID" value="KAK7086080.1"/>
    <property type="molecule type" value="Genomic_DNA"/>
</dbReference>
<keyword evidence="2" id="KW-1185">Reference proteome</keyword>
<dbReference type="AlphaFoldDB" id="A0AAN9AFQ3"/>